<evidence type="ECO:0000313" key="2">
    <source>
        <dbReference type="EMBL" id="SEP89628.1"/>
    </source>
</evidence>
<reference evidence="2 3" key="1">
    <citation type="submission" date="2016-10" db="EMBL/GenBank/DDBJ databases">
        <authorList>
            <person name="de Groot N.N."/>
        </authorList>
    </citation>
    <scope>NUCLEOTIDE SEQUENCE [LARGE SCALE GENOMIC DNA]</scope>
    <source>
        <strain evidence="2 3">DSM 15695</strain>
    </source>
</reference>
<sequence>MNRESKRNLGLFLLGSTVAAAGLALYLYFDEGARENVEGMINREKAKLFVRHRLNGSDAMIKAIDGLSDSEVNTLVKLADSANDVKENVGNTFGDLVDKTKKVTEDVANRVSDYF</sequence>
<name>A0A1H9BMJ4_9LACT</name>
<dbReference type="OrthoDB" id="2139228at2"/>
<protein>
    <submittedName>
        <fullName evidence="2">Uncharacterized protein</fullName>
    </submittedName>
</protein>
<keyword evidence="1" id="KW-0472">Membrane</keyword>
<proteinExistence type="predicted"/>
<keyword evidence="3" id="KW-1185">Reference proteome</keyword>
<dbReference type="STRING" id="89093.SAMN04488558_10331"/>
<gene>
    <name evidence="2" type="ORF">SAMN04488558_10331</name>
</gene>
<organism evidence="2 3">
    <name type="scientific">Ignavigranum ruoffiae</name>
    <dbReference type="NCBI Taxonomy" id="89093"/>
    <lineage>
        <taxon>Bacteria</taxon>
        <taxon>Bacillati</taxon>
        <taxon>Bacillota</taxon>
        <taxon>Bacilli</taxon>
        <taxon>Lactobacillales</taxon>
        <taxon>Aerococcaceae</taxon>
        <taxon>Ignavigranum</taxon>
    </lineage>
</organism>
<keyword evidence="1" id="KW-1133">Transmembrane helix</keyword>
<keyword evidence="1" id="KW-0812">Transmembrane</keyword>
<feature type="transmembrane region" description="Helical" evidence="1">
    <location>
        <begin position="9"/>
        <end position="29"/>
    </location>
</feature>
<dbReference type="EMBL" id="FOEN01000003">
    <property type="protein sequence ID" value="SEP89628.1"/>
    <property type="molecule type" value="Genomic_DNA"/>
</dbReference>
<accession>A0A1H9BMJ4</accession>
<dbReference type="AlphaFoldDB" id="A0A1H9BMJ4"/>
<dbReference type="RefSeq" id="WP_092570738.1">
    <property type="nucleotide sequence ID" value="NZ_FOEN01000003.1"/>
</dbReference>
<evidence type="ECO:0000313" key="3">
    <source>
        <dbReference type="Proteomes" id="UP000198833"/>
    </source>
</evidence>
<dbReference type="Proteomes" id="UP000198833">
    <property type="component" value="Unassembled WGS sequence"/>
</dbReference>
<evidence type="ECO:0000256" key="1">
    <source>
        <dbReference type="SAM" id="Phobius"/>
    </source>
</evidence>